<feature type="transmembrane region" description="Helical" evidence="2">
    <location>
        <begin position="282"/>
        <end position="302"/>
    </location>
</feature>
<comment type="caution">
    <text evidence="5">The sequence shown here is derived from an EMBL/GenBank/DDBJ whole genome shotgun (WGS) entry which is preliminary data.</text>
</comment>
<dbReference type="SUPFAM" id="SSF50249">
    <property type="entry name" value="Nucleic acid-binding proteins"/>
    <property type="match status" value="3"/>
</dbReference>
<dbReference type="InterPro" id="IPR012340">
    <property type="entry name" value="NA-bd_OB-fold"/>
</dbReference>
<dbReference type="Proteomes" id="UP000886595">
    <property type="component" value="Unassembled WGS sequence"/>
</dbReference>
<keyword evidence="2" id="KW-0812">Transmembrane</keyword>
<dbReference type="Gene3D" id="2.40.50.140">
    <property type="entry name" value="Nucleic acid-binding proteins"/>
    <property type="match status" value="3"/>
</dbReference>
<keyword evidence="1" id="KW-0238">DNA-binding</keyword>
<evidence type="ECO:0008006" key="7">
    <source>
        <dbReference type="Google" id="ProtNLM"/>
    </source>
</evidence>
<dbReference type="PANTHER" id="PTHR47165">
    <property type="entry name" value="OS03G0429900 PROTEIN"/>
    <property type="match status" value="1"/>
</dbReference>
<evidence type="ECO:0000256" key="2">
    <source>
        <dbReference type="SAM" id="Phobius"/>
    </source>
</evidence>
<sequence length="438" mass="49760">MSTNKSVSLLKAIKPYKQGWRIQVRLIHSWRQKTIYGGDRLEMIFADVTGDKIHCTCKRTYIQRTQRDLRLGEWHMIDVFSLSNATGQYRTTNHTYKMSIIEDTKISKSSYVCDDKFFRFADFEEIGNGTLKTHFLIDVIGQVTSLRDIQTVQVSGKDKKKVEFRLLDSSGQSIACCLWGKYAEQLDDHRQQTKDPNMVCLIRFAKIGFYRGEVQVTNAFDASLILFNPELPETLALTNVEHNELALALIDPKKEKRVTRYQAEDWNDVDIKSISEINMATMITYVLFVFLILHLTAMFLVLNRFKLHLVVKDDTSTCKLMILDTIGKVIVGCEAVELWDGSYDAIEDPDVLPQPIKDLVGLSFCFGVTLGSENVSGGSEIFLVSQVLSGDKLLQIETNSEPITHVTDGSSIMSGGEVCFKNTIDVTIWFVLLIYWLV</sequence>
<evidence type="ECO:0000313" key="5">
    <source>
        <dbReference type="EMBL" id="KAG2248634.1"/>
    </source>
</evidence>
<evidence type="ECO:0000313" key="6">
    <source>
        <dbReference type="Proteomes" id="UP000886595"/>
    </source>
</evidence>
<dbReference type="EMBL" id="JAAMPC010000017">
    <property type="protein sequence ID" value="KAG2248634.1"/>
    <property type="molecule type" value="Genomic_DNA"/>
</dbReference>
<dbReference type="Pfam" id="PF16900">
    <property type="entry name" value="REPA_OB_2"/>
    <property type="match status" value="1"/>
</dbReference>
<feature type="domain" description="Replication protein A 70 kDa DNA-binding subunit B/D first OB fold" evidence="3">
    <location>
        <begin position="9"/>
        <end position="109"/>
    </location>
</feature>
<organism evidence="5 6">
    <name type="scientific">Brassica carinata</name>
    <name type="common">Ethiopian mustard</name>
    <name type="synonym">Abyssinian cabbage</name>
    <dbReference type="NCBI Taxonomy" id="52824"/>
    <lineage>
        <taxon>Eukaryota</taxon>
        <taxon>Viridiplantae</taxon>
        <taxon>Streptophyta</taxon>
        <taxon>Embryophyta</taxon>
        <taxon>Tracheophyta</taxon>
        <taxon>Spermatophyta</taxon>
        <taxon>Magnoliopsida</taxon>
        <taxon>eudicotyledons</taxon>
        <taxon>Gunneridae</taxon>
        <taxon>Pentapetalae</taxon>
        <taxon>rosids</taxon>
        <taxon>malvids</taxon>
        <taxon>Brassicales</taxon>
        <taxon>Brassicaceae</taxon>
        <taxon>Brassiceae</taxon>
        <taxon>Brassica</taxon>
    </lineage>
</organism>
<feature type="domain" description="Replication protein A OB" evidence="4">
    <location>
        <begin position="134"/>
        <end position="212"/>
    </location>
</feature>
<keyword evidence="6" id="KW-1185">Reference proteome</keyword>
<dbReference type="InterPro" id="IPR031657">
    <property type="entry name" value="REPA_OB_2"/>
</dbReference>
<evidence type="ECO:0000256" key="1">
    <source>
        <dbReference type="ARBA" id="ARBA00023125"/>
    </source>
</evidence>
<dbReference type="Pfam" id="PF02721">
    <property type="entry name" value="DUF223"/>
    <property type="match status" value="1"/>
</dbReference>
<evidence type="ECO:0000259" key="4">
    <source>
        <dbReference type="Pfam" id="PF16900"/>
    </source>
</evidence>
<dbReference type="CDD" id="cd04480">
    <property type="entry name" value="RPA1_DBD_A_like"/>
    <property type="match status" value="1"/>
</dbReference>
<gene>
    <name evidence="5" type="ORF">Bca52824_088262</name>
</gene>
<dbReference type="PANTHER" id="PTHR47165:SF4">
    <property type="entry name" value="OS03G0429900 PROTEIN"/>
    <property type="match status" value="1"/>
</dbReference>
<dbReference type="CDD" id="cd04481">
    <property type="entry name" value="RPA1_DBD_B_like"/>
    <property type="match status" value="1"/>
</dbReference>
<protein>
    <recommendedName>
        <fullName evidence="7">DUF223 domain-containing protein</fullName>
    </recommendedName>
</protein>
<reference evidence="5 6" key="1">
    <citation type="submission" date="2020-02" db="EMBL/GenBank/DDBJ databases">
        <authorList>
            <person name="Ma Q."/>
            <person name="Huang Y."/>
            <person name="Song X."/>
            <person name="Pei D."/>
        </authorList>
    </citation>
    <scope>NUCLEOTIDE SEQUENCE [LARGE SCALE GENOMIC DNA]</scope>
    <source>
        <strain evidence="5">Sxm20200214</strain>
        <tissue evidence="5">Leaf</tissue>
    </source>
</reference>
<name>A0A8X7PFA4_BRACI</name>
<keyword evidence="2" id="KW-1133">Transmembrane helix</keyword>
<evidence type="ECO:0000259" key="3">
    <source>
        <dbReference type="Pfam" id="PF02721"/>
    </source>
</evidence>
<dbReference type="AlphaFoldDB" id="A0A8X7PFA4"/>
<dbReference type="OrthoDB" id="1032251at2759"/>
<keyword evidence="2" id="KW-0472">Membrane</keyword>
<dbReference type="InterPro" id="IPR003871">
    <property type="entry name" value="RFA1B/D_OB_1st"/>
</dbReference>
<dbReference type="GO" id="GO:0003677">
    <property type="term" value="F:DNA binding"/>
    <property type="evidence" value="ECO:0007669"/>
    <property type="project" value="UniProtKB-KW"/>
</dbReference>
<accession>A0A8X7PFA4</accession>
<proteinExistence type="predicted"/>